<accession>A0A0P7YI14</accession>
<dbReference type="STRING" id="113540.ENSSFOP00015051279"/>
<reference evidence="12 13" key="1">
    <citation type="submission" date="2015-08" db="EMBL/GenBank/DDBJ databases">
        <title>The genome of the Asian arowana (Scleropages formosus).</title>
        <authorList>
            <person name="Tan M.H."/>
            <person name="Gan H.M."/>
            <person name="Croft L.J."/>
            <person name="Austin C.M."/>
        </authorList>
    </citation>
    <scope>NUCLEOTIDE SEQUENCE [LARGE SCALE GENOMIC DNA]</scope>
    <source>
        <strain evidence="12">Aro1</strain>
    </source>
</reference>
<feature type="region of interest" description="Disordered" evidence="10">
    <location>
        <begin position="270"/>
        <end position="297"/>
    </location>
</feature>
<keyword evidence="9 11" id="KW-0472">Membrane</keyword>
<comment type="caution">
    <text evidence="12">The sequence shown here is derived from an EMBL/GenBank/DDBJ whole genome shotgun (WGS) entry which is preliminary data.</text>
</comment>
<comment type="similarity">
    <text evidence="3">Belongs to the claudin family.</text>
</comment>
<feature type="compositionally biased region" description="Basic and acidic residues" evidence="10">
    <location>
        <begin position="270"/>
        <end position="289"/>
    </location>
</feature>
<proteinExistence type="inferred from homology"/>
<evidence type="ECO:0000256" key="2">
    <source>
        <dbReference type="ARBA" id="ARBA00004651"/>
    </source>
</evidence>
<feature type="transmembrane region" description="Helical" evidence="11">
    <location>
        <begin position="118"/>
        <end position="138"/>
    </location>
</feature>
<dbReference type="InterPro" id="IPR004031">
    <property type="entry name" value="PMP22/EMP/MP20/Claudin"/>
</dbReference>
<keyword evidence="7" id="KW-0965">Cell junction</keyword>
<sequence>MDTSFALIRVSVVQGPPSFQRFNNPARQQVQAPQQTPTAITICQVMGFVLGTLGMAAAIAATAMDQWSTEDLFDNPVTSVYSYWGLWRSCVRQSSGFTECRPYFTILGLPGLFQAVRALMIVGIVIGAIAVLIAIFALKCIKMGSMEDNMKANMTLTSGIMLILAGICVVAGASIFANFVVSSFMMTTFSTTEFGGMGSMAGMGIGSIGGPLTPRYTFGAALFVGWVGGGVLAVGGIMMCVACKGLQPEKTRFNTVPYKAPSHYTMYKSEDRQRPVASDYKVRSEDGRRSNQRFDYV</sequence>
<keyword evidence="5" id="KW-1003">Cell membrane</keyword>
<keyword evidence="8 11" id="KW-1133">Transmembrane helix</keyword>
<dbReference type="EMBL" id="JARO02005351">
    <property type="protein sequence ID" value="KPP66910.1"/>
    <property type="molecule type" value="Genomic_DNA"/>
</dbReference>
<evidence type="ECO:0000256" key="5">
    <source>
        <dbReference type="ARBA" id="ARBA00022475"/>
    </source>
</evidence>
<dbReference type="Gene3D" id="1.20.140.150">
    <property type="match status" value="1"/>
</dbReference>
<keyword evidence="6 11" id="KW-0812">Transmembrane</keyword>
<comment type="subcellular location">
    <subcellularLocation>
        <location evidence="1">Cell junction</location>
        <location evidence="1">Tight junction</location>
    </subcellularLocation>
    <subcellularLocation>
        <location evidence="2">Cell membrane</location>
        <topology evidence="2">Multi-pass membrane protein</topology>
    </subcellularLocation>
</comment>
<organism evidence="12 13">
    <name type="scientific">Scleropages formosus</name>
    <name type="common">Asian bonytongue</name>
    <name type="synonym">Osteoglossum formosum</name>
    <dbReference type="NCBI Taxonomy" id="113540"/>
    <lineage>
        <taxon>Eukaryota</taxon>
        <taxon>Metazoa</taxon>
        <taxon>Chordata</taxon>
        <taxon>Craniata</taxon>
        <taxon>Vertebrata</taxon>
        <taxon>Euteleostomi</taxon>
        <taxon>Actinopterygii</taxon>
        <taxon>Neopterygii</taxon>
        <taxon>Teleostei</taxon>
        <taxon>Osteoglossocephala</taxon>
        <taxon>Osteoglossomorpha</taxon>
        <taxon>Osteoglossiformes</taxon>
        <taxon>Osteoglossidae</taxon>
        <taxon>Scleropages</taxon>
    </lineage>
</organism>
<keyword evidence="4" id="KW-0796">Tight junction</keyword>
<evidence type="ECO:0000256" key="4">
    <source>
        <dbReference type="ARBA" id="ARBA00022427"/>
    </source>
</evidence>
<feature type="transmembrane region" description="Helical" evidence="11">
    <location>
        <begin position="45"/>
        <end position="64"/>
    </location>
</feature>
<dbReference type="PROSITE" id="PS01346">
    <property type="entry name" value="CLAUDIN"/>
    <property type="match status" value="1"/>
</dbReference>
<dbReference type="InterPro" id="IPR003928">
    <property type="entry name" value="Claudin18"/>
</dbReference>
<dbReference type="GO" id="GO:0005198">
    <property type="term" value="F:structural molecule activity"/>
    <property type="evidence" value="ECO:0007669"/>
    <property type="project" value="InterPro"/>
</dbReference>
<evidence type="ECO:0000256" key="8">
    <source>
        <dbReference type="ARBA" id="ARBA00022989"/>
    </source>
</evidence>
<dbReference type="PRINTS" id="PR01077">
    <property type="entry name" value="CLAUDIN"/>
</dbReference>
<evidence type="ECO:0000256" key="3">
    <source>
        <dbReference type="ARBA" id="ARBA00008295"/>
    </source>
</evidence>
<dbReference type="InterPro" id="IPR017974">
    <property type="entry name" value="Claudin_CS"/>
</dbReference>
<dbReference type="PANTHER" id="PTHR12002">
    <property type="entry name" value="CLAUDIN"/>
    <property type="match status" value="1"/>
</dbReference>
<evidence type="ECO:0000256" key="9">
    <source>
        <dbReference type="ARBA" id="ARBA00023136"/>
    </source>
</evidence>
<feature type="transmembrane region" description="Helical" evidence="11">
    <location>
        <begin position="159"/>
        <end position="181"/>
    </location>
</feature>
<dbReference type="InterPro" id="IPR006187">
    <property type="entry name" value="Claudin"/>
</dbReference>
<evidence type="ECO:0000256" key="7">
    <source>
        <dbReference type="ARBA" id="ARBA00022949"/>
    </source>
</evidence>
<dbReference type="Proteomes" id="UP000034805">
    <property type="component" value="Unassembled WGS sequence"/>
</dbReference>
<dbReference type="PRINTS" id="PR01448">
    <property type="entry name" value="CLAUDIN18"/>
</dbReference>
<evidence type="ECO:0000313" key="13">
    <source>
        <dbReference type="Proteomes" id="UP000034805"/>
    </source>
</evidence>
<dbReference type="AlphaFoldDB" id="A0A0P7YI14"/>
<gene>
    <name evidence="12" type="ORF">Z043_114549</name>
</gene>
<dbReference type="GO" id="GO:0005923">
    <property type="term" value="C:bicellular tight junction"/>
    <property type="evidence" value="ECO:0007669"/>
    <property type="project" value="UniProtKB-SubCell"/>
</dbReference>
<feature type="transmembrane region" description="Helical" evidence="11">
    <location>
        <begin position="220"/>
        <end position="243"/>
    </location>
</feature>
<evidence type="ECO:0000256" key="10">
    <source>
        <dbReference type="SAM" id="MobiDB-lite"/>
    </source>
</evidence>
<evidence type="ECO:0000256" key="11">
    <source>
        <dbReference type="SAM" id="Phobius"/>
    </source>
</evidence>
<dbReference type="GO" id="GO:0005886">
    <property type="term" value="C:plasma membrane"/>
    <property type="evidence" value="ECO:0007669"/>
    <property type="project" value="UniProtKB-SubCell"/>
</dbReference>
<protein>
    <submittedName>
        <fullName evidence="12">Claudin-18-like</fullName>
    </submittedName>
</protein>
<evidence type="ECO:0000256" key="1">
    <source>
        <dbReference type="ARBA" id="ARBA00004435"/>
    </source>
</evidence>
<evidence type="ECO:0000313" key="12">
    <source>
        <dbReference type="EMBL" id="KPP66910.1"/>
    </source>
</evidence>
<dbReference type="Pfam" id="PF00822">
    <property type="entry name" value="PMP22_Claudin"/>
    <property type="match status" value="1"/>
</dbReference>
<name>A0A0P7YI14_SCLFO</name>
<evidence type="ECO:0000256" key="6">
    <source>
        <dbReference type="ARBA" id="ARBA00022692"/>
    </source>
</evidence>